<organism evidence="2 3">
    <name type="scientific">Daucus carota subsp. sativus</name>
    <name type="common">Carrot</name>
    <dbReference type="NCBI Taxonomy" id="79200"/>
    <lineage>
        <taxon>Eukaryota</taxon>
        <taxon>Viridiplantae</taxon>
        <taxon>Streptophyta</taxon>
        <taxon>Embryophyta</taxon>
        <taxon>Tracheophyta</taxon>
        <taxon>Spermatophyta</taxon>
        <taxon>Magnoliopsida</taxon>
        <taxon>eudicotyledons</taxon>
        <taxon>Gunneridae</taxon>
        <taxon>Pentapetalae</taxon>
        <taxon>asterids</taxon>
        <taxon>campanulids</taxon>
        <taxon>Apiales</taxon>
        <taxon>Apiaceae</taxon>
        <taxon>Apioideae</taxon>
        <taxon>Scandiceae</taxon>
        <taxon>Daucinae</taxon>
        <taxon>Daucus</taxon>
        <taxon>Daucus sect. Daucus</taxon>
    </lineage>
</organism>
<name>A0AAF0WR06_DAUCS</name>
<dbReference type="InterPro" id="IPR040361">
    <property type="entry name" value="TPD1"/>
</dbReference>
<evidence type="ECO:0000313" key="2">
    <source>
        <dbReference type="EMBL" id="WOG93771.1"/>
    </source>
</evidence>
<dbReference type="EMBL" id="CP093345">
    <property type="protein sequence ID" value="WOG93771.1"/>
    <property type="molecule type" value="Genomic_DNA"/>
</dbReference>
<evidence type="ECO:0000313" key="3">
    <source>
        <dbReference type="Proteomes" id="UP000077755"/>
    </source>
</evidence>
<dbReference type="AlphaFoldDB" id="A0AAF0WR06"/>
<accession>A0AAF0WR06</accession>
<proteinExistence type="predicted"/>
<protein>
    <submittedName>
        <fullName evidence="2">Uncharacterized protein</fullName>
    </submittedName>
</protein>
<sequence length="98" mass="11343">MMLSISMFNQLFPLMFENRPGSGDWIVEVHNPYHCTQENVTLSCDGFKSQIPINPDLIKYDAEHIYIQPTIPPYDSMRFLYVSKTKFDMTPLSSTICC</sequence>
<dbReference type="Pfam" id="PF24068">
    <property type="entry name" value="TPD1_C"/>
    <property type="match status" value="1"/>
</dbReference>
<keyword evidence="3" id="KW-1185">Reference proteome</keyword>
<gene>
    <name evidence="2" type="ORF">DCAR_0313058</name>
</gene>
<reference evidence="2" key="1">
    <citation type="journal article" date="2016" name="Nat. Genet.">
        <title>A high-quality carrot genome assembly provides new insights into carotenoid accumulation and asterid genome evolution.</title>
        <authorList>
            <person name="Iorizzo M."/>
            <person name="Ellison S."/>
            <person name="Senalik D."/>
            <person name="Zeng P."/>
            <person name="Satapoomin P."/>
            <person name="Huang J."/>
            <person name="Bowman M."/>
            <person name="Iovene M."/>
            <person name="Sanseverino W."/>
            <person name="Cavagnaro P."/>
            <person name="Yildiz M."/>
            <person name="Macko-Podgorni A."/>
            <person name="Moranska E."/>
            <person name="Grzebelus E."/>
            <person name="Grzebelus D."/>
            <person name="Ashrafi H."/>
            <person name="Zheng Z."/>
            <person name="Cheng S."/>
            <person name="Spooner D."/>
            <person name="Van Deynze A."/>
            <person name="Simon P."/>
        </authorList>
    </citation>
    <scope>NUCLEOTIDE SEQUENCE</scope>
    <source>
        <tissue evidence="2">Leaf</tissue>
    </source>
</reference>
<reference evidence="2" key="2">
    <citation type="submission" date="2022-03" db="EMBL/GenBank/DDBJ databases">
        <title>Draft title - Genomic analysis of global carrot germplasm unveils the trajectory of domestication and the origin of high carotenoid orange carrot.</title>
        <authorList>
            <person name="Iorizzo M."/>
            <person name="Ellison S."/>
            <person name="Senalik D."/>
            <person name="Macko-Podgorni A."/>
            <person name="Grzebelus D."/>
            <person name="Bostan H."/>
            <person name="Rolling W."/>
            <person name="Curaba J."/>
            <person name="Simon P."/>
        </authorList>
    </citation>
    <scope>NUCLEOTIDE SEQUENCE</scope>
    <source>
        <tissue evidence="2">Leaf</tissue>
    </source>
</reference>
<dbReference type="Proteomes" id="UP000077755">
    <property type="component" value="Chromosome 3"/>
</dbReference>
<keyword evidence="1" id="KW-0732">Signal</keyword>
<evidence type="ECO:0000256" key="1">
    <source>
        <dbReference type="ARBA" id="ARBA00022729"/>
    </source>
</evidence>